<dbReference type="InterPro" id="IPR006171">
    <property type="entry name" value="TOPRIM_dom"/>
</dbReference>
<comment type="cofactor">
    <cofactor evidence="12 13">
        <name>Zn(2+)</name>
        <dbReference type="ChEBI" id="CHEBI:29105"/>
    </cofactor>
    <text evidence="12 13">Binds 1 zinc ion per monomer.</text>
</comment>
<dbReference type="EC" id="2.7.7.101" evidence="12"/>
<dbReference type="Gene3D" id="1.10.860.10">
    <property type="entry name" value="DNAb Helicase, Chain A"/>
    <property type="match status" value="1"/>
</dbReference>
<organism evidence="16 17">
    <name type="scientific">Desulfuromonas versatilis</name>
    <dbReference type="NCBI Taxonomy" id="2802975"/>
    <lineage>
        <taxon>Bacteria</taxon>
        <taxon>Pseudomonadati</taxon>
        <taxon>Thermodesulfobacteriota</taxon>
        <taxon>Desulfuromonadia</taxon>
        <taxon>Desulfuromonadales</taxon>
        <taxon>Desulfuromonadaceae</taxon>
        <taxon>Desulfuromonas</taxon>
    </lineage>
</organism>
<dbReference type="InterPro" id="IPR034151">
    <property type="entry name" value="TOPRIM_DnaG_bac"/>
</dbReference>
<keyword evidence="4 12" id="KW-0548">Nucleotidyltransferase</keyword>
<keyword evidence="5 12" id="KW-0235">DNA replication</keyword>
<dbReference type="InterPro" id="IPR002694">
    <property type="entry name" value="Znf_CHC2"/>
</dbReference>
<dbReference type="InterPro" id="IPR030846">
    <property type="entry name" value="DnaG_bac"/>
</dbReference>
<dbReference type="Pfam" id="PF01807">
    <property type="entry name" value="Zn_ribbon_DnaG"/>
    <property type="match status" value="1"/>
</dbReference>
<dbReference type="HAMAP" id="MF_00974">
    <property type="entry name" value="DNA_primase_DnaG"/>
    <property type="match status" value="1"/>
</dbReference>
<dbReference type="Gene3D" id="1.20.50.20">
    <property type="entry name" value="DnaG, RNA polymerase domain, helical bundle"/>
    <property type="match status" value="1"/>
</dbReference>
<dbReference type="NCBIfam" id="TIGR01391">
    <property type="entry name" value="dnaG"/>
    <property type="match status" value="1"/>
</dbReference>
<dbReference type="SUPFAM" id="SSF57783">
    <property type="entry name" value="Zinc beta-ribbon"/>
    <property type="match status" value="1"/>
</dbReference>
<evidence type="ECO:0000256" key="10">
    <source>
        <dbReference type="ARBA" id="ARBA00023125"/>
    </source>
</evidence>
<keyword evidence="7 12" id="KW-0863">Zinc-finger</keyword>
<keyword evidence="10 12" id="KW-0238">DNA-binding</keyword>
<name>A0ABN6E2V8_9BACT</name>
<evidence type="ECO:0000256" key="1">
    <source>
        <dbReference type="ARBA" id="ARBA00022478"/>
    </source>
</evidence>
<dbReference type="InterPro" id="IPR019475">
    <property type="entry name" value="DNA_primase_DnaB-bd"/>
</dbReference>
<dbReference type="SMART" id="SM00493">
    <property type="entry name" value="TOPRIM"/>
    <property type="match status" value="1"/>
</dbReference>
<keyword evidence="9" id="KW-0460">Magnesium</keyword>
<dbReference type="Pfam" id="PF08275">
    <property type="entry name" value="DNAG_N"/>
    <property type="match status" value="1"/>
</dbReference>
<proteinExistence type="inferred from homology"/>
<dbReference type="PROSITE" id="PS50880">
    <property type="entry name" value="TOPRIM"/>
    <property type="match status" value="1"/>
</dbReference>
<gene>
    <name evidence="12 16" type="primary">dnaG</name>
    <name evidence="16" type="ORF">DESUT3_35630</name>
</gene>
<dbReference type="InterPro" id="IPR036977">
    <property type="entry name" value="DNA_primase_Znf_CHC2"/>
</dbReference>
<evidence type="ECO:0000256" key="6">
    <source>
        <dbReference type="ARBA" id="ARBA00022723"/>
    </source>
</evidence>
<dbReference type="InterPro" id="IPR013264">
    <property type="entry name" value="DNAG_N"/>
</dbReference>
<keyword evidence="8 12" id="KW-0862">Zinc</keyword>
<evidence type="ECO:0000256" key="9">
    <source>
        <dbReference type="ARBA" id="ARBA00022842"/>
    </source>
</evidence>
<accession>A0ABN6E2V8</accession>
<dbReference type="CDD" id="cd03364">
    <property type="entry name" value="TOPRIM_DnaG_primases"/>
    <property type="match status" value="1"/>
</dbReference>
<reference evidence="16 17" key="2">
    <citation type="journal article" date="2021" name="Int. J. Syst. Evol. Microbiol.">
        <title>Isolation and Polyphasic Characterization of Desulfuromonas versatilis sp. Nov., an Electrogenic Bacteria Capable of Versatile Metabolism Isolated from a Graphene Oxide-Reducing Enrichment Culture.</title>
        <authorList>
            <person name="Xie L."/>
            <person name="Yoshida N."/>
            <person name="Ishii S."/>
            <person name="Meng L."/>
        </authorList>
    </citation>
    <scope>NUCLEOTIDE SEQUENCE [LARGE SCALE GENOMIC DNA]</scope>
    <source>
        <strain evidence="16 17">NIT-T3</strain>
    </source>
</reference>
<dbReference type="PANTHER" id="PTHR30313">
    <property type="entry name" value="DNA PRIMASE"/>
    <property type="match status" value="1"/>
</dbReference>
<comment type="domain">
    <text evidence="12">Contains an N-terminal zinc-binding domain, a central core domain that contains the primase activity, and a C-terminal DnaB-binding domain.</text>
</comment>
<evidence type="ECO:0000256" key="8">
    <source>
        <dbReference type="ARBA" id="ARBA00022833"/>
    </source>
</evidence>
<dbReference type="EMBL" id="AP024355">
    <property type="protein sequence ID" value="BCR06494.1"/>
    <property type="molecule type" value="Genomic_DNA"/>
</dbReference>
<comment type="subunit">
    <text evidence="12">Monomer. Interacts with DnaB.</text>
</comment>
<dbReference type="Gene3D" id="3.90.980.10">
    <property type="entry name" value="DNA primase, catalytic core, N-terminal domain"/>
    <property type="match status" value="1"/>
</dbReference>
<evidence type="ECO:0000256" key="2">
    <source>
        <dbReference type="ARBA" id="ARBA00022515"/>
    </source>
</evidence>
<dbReference type="Pfam" id="PF13662">
    <property type="entry name" value="Toprim_4"/>
    <property type="match status" value="1"/>
</dbReference>
<dbReference type="Gene3D" id="3.90.580.10">
    <property type="entry name" value="Zinc finger, CHC2-type domain"/>
    <property type="match status" value="1"/>
</dbReference>
<feature type="domain" description="Toprim" evidence="15">
    <location>
        <begin position="261"/>
        <end position="342"/>
    </location>
</feature>
<dbReference type="Gene3D" id="3.40.1360.10">
    <property type="match status" value="1"/>
</dbReference>
<dbReference type="RefSeq" id="WP_221249870.1">
    <property type="nucleotide sequence ID" value="NZ_AP024355.1"/>
</dbReference>
<feature type="region of interest" description="Disordered" evidence="14">
    <location>
        <begin position="425"/>
        <end position="471"/>
    </location>
</feature>
<dbReference type="PANTHER" id="PTHR30313:SF2">
    <property type="entry name" value="DNA PRIMASE"/>
    <property type="match status" value="1"/>
</dbReference>
<comment type="catalytic activity">
    <reaction evidence="12">
        <text>ssDNA + n NTP = ssDNA/pppN(pN)n-1 hybrid + (n-1) diphosphate.</text>
        <dbReference type="EC" id="2.7.7.101"/>
    </reaction>
</comment>
<comment type="similarity">
    <text evidence="12 13">Belongs to the DnaG primase family.</text>
</comment>
<keyword evidence="17" id="KW-1185">Reference proteome</keyword>
<keyword evidence="6 12" id="KW-0479">Metal-binding</keyword>
<evidence type="ECO:0000256" key="12">
    <source>
        <dbReference type="HAMAP-Rule" id="MF_00974"/>
    </source>
</evidence>
<keyword evidence="11 12" id="KW-0804">Transcription</keyword>
<evidence type="ECO:0000313" key="16">
    <source>
        <dbReference type="EMBL" id="BCR06494.1"/>
    </source>
</evidence>
<sequence>MSGRIPEEKIQEIRDRVDIVDVVSSYLPLKRSGANHQGLCPFHAEKTPSFNVNAPRQIFHCFGCGEGGNVFSFLMRMEGLSFPEAVRRLGERVGIEVEEERLSPAEEKRREERERLLRISEVACEFYHQLLLEAPEGAPGRRYLRDRGYGGEAARSHRLGFAPARWEALAEHLAQKGFDPEWARQLGLIRPGKEGRGDYDLFRNRLLFPISDPSGRVVAFGGRVLDDSLPKYINSPESPIYHKSRVLYGLSLAREEMRKTDEVIVVEGYFDQLALHRAGFCNAVATCGTALTEEHAELLKRYAKRVLLLFDQDSAGQKATFRAMEALLPGGLSVAVVGLDPGEDPDSFIGKHGAETFRERLEAARPVFEVFMENILAAQGENIEGKARAAEQVLEQLRLLPGDIERSLYLKALAARTGLDEALLRQKIPRRQQQPARPPEPPPGHPAAQPAPPRQQGGPARPREAPPQAGGSKAEQWLLLMLLRDPEVRGRVAAEGPEAFFSNGDVLAIAREAVAYAGDEERIGEILHRESLSEEQKALLSGILIKDDAAFAEDLERVFDGCRRAVAKERLQQQVRELDARLRTAEQAGNGQLHAALLGERMELNRKLKSGNY</sequence>
<evidence type="ECO:0000256" key="13">
    <source>
        <dbReference type="PIRNR" id="PIRNR002811"/>
    </source>
</evidence>
<dbReference type="SMART" id="SM00400">
    <property type="entry name" value="ZnF_CHCC"/>
    <property type="match status" value="1"/>
</dbReference>
<dbReference type="InterPro" id="IPR037068">
    <property type="entry name" value="DNA_primase_core_N_sf"/>
</dbReference>
<dbReference type="InterPro" id="IPR006295">
    <property type="entry name" value="DNA_primase_DnaG"/>
</dbReference>
<evidence type="ECO:0000256" key="14">
    <source>
        <dbReference type="SAM" id="MobiDB-lite"/>
    </source>
</evidence>
<keyword evidence="1 12" id="KW-0240">DNA-directed RNA polymerase</keyword>
<dbReference type="Pfam" id="PF10410">
    <property type="entry name" value="DnaB_bind"/>
    <property type="match status" value="1"/>
</dbReference>
<keyword evidence="3 12" id="KW-0808">Transferase</keyword>
<dbReference type="InterPro" id="IPR050219">
    <property type="entry name" value="DnaG_primase"/>
</dbReference>
<evidence type="ECO:0000256" key="4">
    <source>
        <dbReference type="ARBA" id="ARBA00022695"/>
    </source>
</evidence>
<evidence type="ECO:0000313" key="17">
    <source>
        <dbReference type="Proteomes" id="UP001319827"/>
    </source>
</evidence>
<dbReference type="SUPFAM" id="SSF56731">
    <property type="entry name" value="DNA primase core"/>
    <property type="match status" value="1"/>
</dbReference>
<keyword evidence="2 12" id="KW-0639">Primosome</keyword>
<comment type="function">
    <text evidence="12 13">RNA polymerase that catalyzes the synthesis of short RNA molecules used as primers for DNA polymerase during DNA replication.</text>
</comment>
<dbReference type="Proteomes" id="UP001319827">
    <property type="component" value="Chromosome"/>
</dbReference>
<dbReference type="InterPro" id="IPR016136">
    <property type="entry name" value="DNA_helicase_N/primase_C"/>
</dbReference>
<evidence type="ECO:0000256" key="11">
    <source>
        <dbReference type="ARBA" id="ARBA00023163"/>
    </source>
</evidence>
<dbReference type="PIRSF" id="PIRSF002811">
    <property type="entry name" value="DnaG"/>
    <property type="match status" value="1"/>
</dbReference>
<protein>
    <recommendedName>
        <fullName evidence="12 13">DNA primase</fullName>
        <ecNumber evidence="12">2.7.7.101</ecNumber>
    </recommendedName>
</protein>
<feature type="zinc finger region" description="CHC2-type" evidence="12">
    <location>
        <begin position="40"/>
        <end position="64"/>
    </location>
</feature>
<reference evidence="16 17" key="1">
    <citation type="journal article" date="2016" name="C (Basel)">
        <title>Selective Growth of and Electricity Production by Marine Exoelectrogenic Bacteria in Self-Aggregated Hydrogel of Microbially Reduced Graphene Oxide.</title>
        <authorList>
            <person name="Yoshida N."/>
            <person name="Goto Y."/>
            <person name="Miyata Y."/>
        </authorList>
    </citation>
    <scope>NUCLEOTIDE SEQUENCE [LARGE SCALE GENOMIC DNA]</scope>
    <source>
        <strain evidence="16 17">NIT-T3</strain>
    </source>
</reference>
<evidence type="ECO:0000256" key="5">
    <source>
        <dbReference type="ARBA" id="ARBA00022705"/>
    </source>
</evidence>
<evidence type="ECO:0000259" key="15">
    <source>
        <dbReference type="PROSITE" id="PS50880"/>
    </source>
</evidence>
<evidence type="ECO:0000256" key="7">
    <source>
        <dbReference type="ARBA" id="ARBA00022771"/>
    </source>
</evidence>
<evidence type="ECO:0000256" key="3">
    <source>
        <dbReference type="ARBA" id="ARBA00022679"/>
    </source>
</evidence>
<feature type="compositionally biased region" description="Pro residues" evidence="14">
    <location>
        <begin position="436"/>
        <end position="453"/>
    </location>
</feature>